<dbReference type="GO" id="GO:0008283">
    <property type="term" value="P:cell population proliferation"/>
    <property type="evidence" value="ECO:0007669"/>
    <property type="project" value="UniProtKB-UniRule"/>
</dbReference>
<dbReference type="AlphaFoldDB" id="A0A2N9G069"/>
<dbReference type="Pfam" id="PF06404">
    <property type="entry name" value="PSK"/>
    <property type="match status" value="1"/>
</dbReference>
<evidence type="ECO:0000256" key="2">
    <source>
        <dbReference type="ARBA" id="ARBA00010781"/>
    </source>
</evidence>
<evidence type="ECO:0000256" key="4">
    <source>
        <dbReference type="ARBA" id="ARBA00022525"/>
    </source>
</evidence>
<comment type="similarity">
    <text evidence="2 9">Belongs to the phytosulfokine family.</text>
</comment>
<feature type="signal peptide" evidence="9">
    <location>
        <begin position="1"/>
        <end position="21"/>
    </location>
</feature>
<evidence type="ECO:0000256" key="7">
    <source>
        <dbReference type="ARBA" id="ARBA00022782"/>
    </source>
</evidence>
<proteinExistence type="inferred from homology"/>
<evidence type="ECO:0000256" key="1">
    <source>
        <dbReference type="ARBA" id="ARBA00004613"/>
    </source>
</evidence>
<dbReference type="PANTHER" id="PTHR33285:SF55">
    <property type="entry name" value="PHYTOSULFOKINES 3"/>
    <property type="match status" value="1"/>
</dbReference>
<feature type="chain" id="PRO_5031607517" description="Phytosulfokine" evidence="9">
    <location>
        <begin position="22"/>
        <end position="80"/>
    </location>
</feature>
<evidence type="ECO:0000313" key="10">
    <source>
        <dbReference type="EMBL" id="SPC92750.1"/>
    </source>
</evidence>
<keyword evidence="7 9" id="KW-0221">Differentiation</keyword>
<sequence>MAKFVTLLVIALLICSTLTYAARPEPAFAEVTPAKTQHGDVEAEHAEVDEGCEGLGGEECLMRRTLAAHLDYIYTQKHKP</sequence>
<keyword evidence="8 9" id="KW-0339">Growth factor</keyword>
<dbReference type="EMBL" id="OIVN01001335">
    <property type="protein sequence ID" value="SPC92750.1"/>
    <property type="molecule type" value="Genomic_DNA"/>
</dbReference>
<name>A0A2N9G069_FAGSY</name>
<comment type="function">
    <text evidence="9">Promotes plant cell differentiation, organogenesis and somatic embryogenesis as well as cell proliferation.</text>
</comment>
<accession>A0A2N9G069</accession>
<reference evidence="10" key="1">
    <citation type="submission" date="2018-02" db="EMBL/GenBank/DDBJ databases">
        <authorList>
            <person name="Cohen D.B."/>
            <person name="Kent A.D."/>
        </authorList>
    </citation>
    <scope>NUCLEOTIDE SEQUENCE</scope>
</reference>
<keyword evidence="5 9" id="KW-0765">Sulfation</keyword>
<dbReference type="InterPro" id="IPR009438">
    <property type="entry name" value="Phytosulfokine"/>
</dbReference>
<evidence type="ECO:0000256" key="5">
    <source>
        <dbReference type="ARBA" id="ARBA00022641"/>
    </source>
</evidence>
<evidence type="ECO:0000256" key="6">
    <source>
        <dbReference type="ARBA" id="ARBA00022729"/>
    </source>
</evidence>
<dbReference type="GO" id="GO:0030154">
    <property type="term" value="P:cell differentiation"/>
    <property type="evidence" value="ECO:0007669"/>
    <property type="project" value="UniProtKB-UniRule"/>
</dbReference>
<organism evidence="10">
    <name type="scientific">Fagus sylvatica</name>
    <name type="common">Beechnut</name>
    <dbReference type="NCBI Taxonomy" id="28930"/>
    <lineage>
        <taxon>Eukaryota</taxon>
        <taxon>Viridiplantae</taxon>
        <taxon>Streptophyta</taxon>
        <taxon>Embryophyta</taxon>
        <taxon>Tracheophyta</taxon>
        <taxon>Spermatophyta</taxon>
        <taxon>Magnoliopsida</taxon>
        <taxon>eudicotyledons</taxon>
        <taxon>Gunneridae</taxon>
        <taxon>Pentapetalae</taxon>
        <taxon>rosids</taxon>
        <taxon>fabids</taxon>
        <taxon>Fagales</taxon>
        <taxon>Fagaceae</taxon>
        <taxon>Fagus</taxon>
    </lineage>
</organism>
<keyword evidence="3 9" id="KW-0217">Developmental protein</keyword>
<keyword evidence="4 9" id="KW-0964">Secreted</keyword>
<comment type="PTM">
    <text evidence="9">PSK-alpha is produced by endopeptidase digestion. PSK-beta is produced from PSK-alpha by exopeptidase digestion.</text>
</comment>
<protein>
    <recommendedName>
        <fullName evidence="9">Phytosulfokine</fullName>
    </recommendedName>
    <component>
        <recommendedName>
            <fullName evidence="9">Phytosulfokine-alpha</fullName>
            <shortName evidence="9">PSK-alpha</shortName>
            <shortName evidence="9">Phytosulfokine-a</shortName>
        </recommendedName>
    </component>
    <component>
        <recommendedName>
            <fullName evidence="9">Phytosulfokine-beta</fullName>
            <shortName evidence="9">PSK-beta</shortName>
            <shortName evidence="9">Phytosulfokine-b</shortName>
        </recommendedName>
    </component>
</protein>
<dbReference type="PANTHER" id="PTHR33285">
    <property type="entry name" value="PHYTOSULFOKINES 3"/>
    <property type="match status" value="1"/>
</dbReference>
<gene>
    <name evidence="10" type="ORF">FSB_LOCUS20632</name>
</gene>
<evidence type="ECO:0000256" key="8">
    <source>
        <dbReference type="ARBA" id="ARBA00023030"/>
    </source>
</evidence>
<keyword evidence="6 9" id="KW-0732">Signal</keyword>
<dbReference type="GO" id="GO:0008083">
    <property type="term" value="F:growth factor activity"/>
    <property type="evidence" value="ECO:0007669"/>
    <property type="project" value="UniProtKB-UniRule"/>
</dbReference>
<comment type="PTM">
    <text evidence="9">Sulfation is important for activity and for the binding to a putative membrane receptor.</text>
</comment>
<comment type="subcellular location">
    <subcellularLocation>
        <location evidence="1 9">Secreted</location>
    </subcellularLocation>
</comment>
<evidence type="ECO:0000256" key="9">
    <source>
        <dbReference type="RuleBase" id="RU368031"/>
    </source>
</evidence>
<dbReference type="GO" id="GO:0005576">
    <property type="term" value="C:extracellular region"/>
    <property type="evidence" value="ECO:0007669"/>
    <property type="project" value="UniProtKB-SubCell"/>
</dbReference>
<evidence type="ECO:0000256" key="3">
    <source>
        <dbReference type="ARBA" id="ARBA00022473"/>
    </source>
</evidence>